<proteinExistence type="predicted"/>
<sequence length="249" mass="28483">MVLVSNSKQHGLVLTTLKSFSSASTETVTAQCKVQSADGCPHRTTVKAHLWFSSTICSLKCSRRKPQWIWSMKNIHHHWHHLWKSCSRFIFVPHISLCLVIVQLSPKRSNQDFHCQRLFLANTRCTCTWTVYNSKEPVFQLQTPTVWNLSCGRRSQSEPLSSLIDVDIYKTPETTCPFKARRPQQQGDLLGEKAAQVCVETASDGSVQSRLRRKRTCGDWSISKELPDPRNYTNSSTFFAIHVRPEFLS</sequence>
<evidence type="ECO:0000313" key="2">
    <source>
        <dbReference type="Proteomes" id="UP001460270"/>
    </source>
</evidence>
<name>A0AAW0N4W0_9GOBI</name>
<accession>A0AAW0N4W0</accession>
<dbReference type="EMBL" id="JBBPFD010000018">
    <property type="protein sequence ID" value="KAK7888754.1"/>
    <property type="molecule type" value="Genomic_DNA"/>
</dbReference>
<reference evidence="2" key="1">
    <citation type="submission" date="2024-04" db="EMBL/GenBank/DDBJ databases">
        <title>Salinicola lusitanus LLJ914,a marine bacterium isolated from the Okinawa Trough.</title>
        <authorList>
            <person name="Li J."/>
        </authorList>
    </citation>
    <scope>NUCLEOTIDE SEQUENCE [LARGE SCALE GENOMIC DNA]</scope>
</reference>
<comment type="caution">
    <text evidence="1">The sequence shown here is derived from an EMBL/GenBank/DDBJ whole genome shotgun (WGS) entry which is preliminary data.</text>
</comment>
<protein>
    <submittedName>
        <fullName evidence="1">Uncharacterized protein</fullName>
    </submittedName>
</protein>
<keyword evidence="2" id="KW-1185">Reference proteome</keyword>
<gene>
    <name evidence="1" type="ORF">WMY93_024314</name>
</gene>
<evidence type="ECO:0000313" key="1">
    <source>
        <dbReference type="EMBL" id="KAK7888754.1"/>
    </source>
</evidence>
<dbReference type="AlphaFoldDB" id="A0AAW0N4W0"/>
<dbReference type="Proteomes" id="UP001460270">
    <property type="component" value="Unassembled WGS sequence"/>
</dbReference>
<organism evidence="1 2">
    <name type="scientific">Mugilogobius chulae</name>
    <name type="common">yellowstripe goby</name>
    <dbReference type="NCBI Taxonomy" id="88201"/>
    <lineage>
        <taxon>Eukaryota</taxon>
        <taxon>Metazoa</taxon>
        <taxon>Chordata</taxon>
        <taxon>Craniata</taxon>
        <taxon>Vertebrata</taxon>
        <taxon>Euteleostomi</taxon>
        <taxon>Actinopterygii</taxon>
        <taxon>Neopterygii</taxon>
        <taxon>Teleostei</taxon>
        <taxon>Neoteleostei</taxon>
        <taxon>Acanthomorphata</taxon>
        <taxon>Gobiaria</taxon>
        <taxon>Gobiiformes</taxon>
        <taxon>Gobioidei</taxon>
        <taxon>Gobiidae</taxon>
        <taxon>Gobionellinae</taxon>
        <taxon>Mugilogobius</taxon>
    </lineage>
</organism>